<dbReference type="PANTHER" id="PTHR11831:SF30">
    <property type="entry name" value="SMALL RIBOSOMAL SUBUNIT PROTEIN US4M"/>
    <property type="match status" value="1"/>
</dbReference>
<dbReference type="Gene3D" id="1.10.1050.10">
    <property type="entry name" value="Ribosomal Protein S4 Delta 41, Chain A, domain 1"/>
    <property type="match status" value="1"/>
</dbReference>
<dbReference type="SMART" id="SM00363">
    <property type="entry name" value="S4"/>
    <property type="match status" value="1"/>
</dbReference>
<dbReference type="GO" id="GO:0019843">
    <property type="term" value="F:rRNA binding"/>
    <property type="evidence" value="ECO:0007669"/>
    <property type="project" value="InterPro"/>
</dbReference>
<keyword evidence="3" id="KW-0694">RNA-binding</keyword>
<geneLocation type="mitochondrion" evidence="5"/>
<evidence type="ECO:0000259" key="4">
    <source>
        <dbReference type="SMART" id="SM00363"/>
    </source>
</evidence>
<dbReference type="Pfam" id="PF01479">
    <property type="entry name" value="S4"/>
    <property type="match status" value="1"/>
</dbReference>
<evidence type="ECO:0000256" key="2">
    <source>
        <dbReference type="ARBA" id="ARBA00023274"/>
    </source>
</evidence>
<dbReference type="Gene3D" id="3.10.290.10">
    <property type="entry name" value="RNA-binding S4 domain"/>
    <property type="match status" value="1"/>
</dbReference>
<organism evidence="5">
    <name type="scientific">Roya anglica</name>
    <dbReference type="NCBI Taxonomy" id="43943"/>
    <lineage>
        <taxon>Eukaryota</taxon>
        <taxon>Viridiplantae</taxon>
        <taxon>Streptophyta</taxon>
        <taxon>Zygnematophyceae</taxon>
        <taxon>Zygnematophycidae</taxon>
        <taxon>Zygnematales</taxon>
        <taxon>Mesotaeniaceae</taxon>
        <taxon>Roya</taxon>
    </lineage>
</organism>
<dbReference type="PANTHER" id="PTHR11831">
    <property type="entry name" value="30S 40S RIBOSOMAL PROTEIN"/>
    <property type="match status" value="1"/>
</dbReference>
<evidence type="ECO:0000313" key="5">
    <source>
        <dbReference type="EMBL" id="QIQ22963.1"/>
    </source>
</evidence>
<dbReference type="PROSITE" id="PS50889">
    <property type="entry name" value="S4"/>
    <property type="match status" value="1"/>
</dbReference>
<dbReference type="AlphaFoldDB" id="A0A6G9IG03"/>
<feature type="domain" description="RNA-binding S4" evidence="4">
    <location>
        <begin position="87"/>
        <end position="145"/>
    </location>
</feature>
<sequence>MKSPKFKVSRLISNNIWQTKRLTFKQTSLLSKLKKKSLKKQSDFSISLRNMKKLSLFYGNLPIKKMKRNVTYSYLDKKKSLLYNLETRLDVVLTRINFCSTIYTARQLISHKKIYVNFQQVLNPSFLLQNGDIVSVSPTFVNLLKLTIQENFKKKRIFFEKAVHIEVNYKIFTAVMLYEPAQIFFPYKINFSLLF</sequence>
<dbReference type="EMBL" id="MK720948">
    <property type="protein sequence ID" value="QIQ22963.1"/>
    <property type="molecule type" value="Genomic_DNA"/>
</dbReference>
<comment type="similarity">
    <text evidence="1">Belongs to the universal ribosomal protein uS4 family.</text>
</comment>
<accession>A0A6G9IG03</accession>
<dbReference type="GO" id="GO:0015935">
    <property type="term" value="C:small ribosomal subunit"/>
    <property type="evidence" value="ECO:0007669"/>
    <property type="project" value="TreeGrafter"/>
</dbReference>
<dbReference type="InterPro" id="IPR036986">
    <property type="entry name" value="S4_RNA-bd_sf"/>
</dbReference>
<dbReference type="SUPFAM" id="SSF55174">
    <property type="entry name" value="Alpha-L RNA-binding motif"/>
    <property type="match status" value="1"/>
</dbReference>
<dbReference type="GO" id="GO:0003735">
    <property type="term" value="F:structural constituent of ribosome"/>
    <property type="evidence" value="ECO:0007669"/>
    <property type="project" value="TreeGrafter"/>
</dbReference>
<keyword evidence="5" id="KW-0496">Mitochondrion</keyword>
<keyword evidence="5" id="KW-0689">Ribosomal protein</keyword>
<proteinExistence type="inferred from homology"/>
<reference evidence="5" key="1">
    <citation type="submission" date="2019-03" db="EMBL/GenBank/DDBJ databases">
        <authorList>
            <person name="Cox C."/>
        </authorList>
    </citation>
    <scope>NUCLEOTIDE SEQUENCE</scope>
</reference>
<dbReference type="GO" id="GO:0042274">
    <property type="term" value="P:ribosomal small subunit biogenesis"/>
    <property type="evidence" value="ECO:0007669"/>
    <property type="project" value="TreeGrafter"/>
</dbReference>
<dbReference type="InterPro" id="IPR002942">
    <property type="entry name" value="S4_RNA-bd"/>
</dbReference>
<name>A0A6G9IG03_9VIRI</name>
<dbReference type="RefSeq" id="YP_009755724.1">
    <property type="nucleotide sequence ID" value="NC_046950.1"/>
</dbReference>
<dbReference type="GeneID" id="54115991"/>
<keyword evidence="2" id="KW-0687">Ribonucleoprotein</keyword>
<evidence type="ECO:0000256" key="1">
    <source>
        <dbReference type="ARBA" id="ARBA00007465"/>
    </source>
</evidence>
<gene>
    <name evidence="5" type="primary">rps4</name>
</gene>
<protein>
    <submittedName>
        <fullName evidence="5">Ribosomal protein S4</fullName>
    </submittedName>
</protein>
<dbReference type="CDD" id="cd00165">
    <property type="entry name" value="S4"/>
    <property type="match status" value="1"/>
</dbReference>
<evidence type="ECO:0000256" key="3">
    <source>
        <dbReference type="PROSITE-ProRule" id="PRU00182"/>
    </source>
</evidence>
<dbReference type="InterPro" id="IPR022801">
    <property type="entry name" value="Ribosomal_uS4"/>
</dbReference>